<proteinExistence type="predicted"/>
<evidence type="ECO:0000313" key="2">
    <source>
        <dbReference type="Proteomes" id="UP000299102"/>
    </source>
</evidence>
<dbReference type="OrthoDB" id="7934455at2759"/>
<protein>
    <submittedName>
        <fullName evidence="1">Telomere-binding protein cav</fullName>
    </submittedName>
</protein>
<name>A0A4C1SHJ6_EUMVA</name>
<organism evidence="1 2">
    <name type="scientific">Eumeta variegata</name>
    <name type="common">Bagworm moth</name>
    <name type="synonym">Eumeta japonica</name>
    <dbReference type="NCBI Taxonomy" id="151549"/>
    <lineage>
        <taxon>Eukaryota</taxon>
        <taxon>Metazoa</taxon>
        <taxon>Ecdysozoa</taxon>
        <taxon>Arthropoda</taxon>
        <taxon>Hexapoda</taxon>
        <taxon>Insecta</taxon>
        <taxon>Pterygota</taxon>
        <taxon>Neoptera</taxon>
        <taxon>Endopterygota</taxon>
        <taxon>Lepidoptera</taxon>
        <taxon>Glossata</taxon>
        <taxon>Ditrysia</taxon>
        <taxon>Tineoidea</taxon>
        <taxon>Psychidae</taxon>
        <taxon>Oiketicinae</taxon>
        <taxon>Eumeta</taxon>
    </lineage>
</organism>
<evidence type="ECO:0000313" key="1">
    <source>
        <dbReference type="EMBL" id="GBP00847.1"/>
    </source>
</evidence>
<accession>A0A4C1SHJ6</accession>
<dbReference type="AlphaFoldDB" id="A0A4C1SHJ6"/>
<dbReference type="Proteomes" id="UP000299102">
    <property type="component" value="Unassembled WGS sequence"/>
</dbReference>
<sequence length="222" mass="25684">MSKETEETSEVYNYYLKLHTPTEEDLRRVFTEDELKELCLKQKCRVDIWRWNVVHNYRMLFTQSGRYQRWSEGNRLESYGIDSEVESQLEVDTQEVNEEQVEKQTQADTVSANVEVNSKPVSSENEEVTQPVGVNLIEADINEDYFSDRDSEDSLETVMLNEKQSKNTSASLKSDVVPDIENNYSVNTMSMTIDTEMSTQTQGLQSQDVIASNYDNFKDIIP</sequence>
<gene>
    <name evidence="1" type="primary">cav</name>
    <name evidence="1" type="ORF">EVAR_72114_1</name>
</gene>
<dbReference type="EMBL" id="BGZK01003397">
    <property type="protein sequence ID" value="GBP00847.1"/>
    <property type="molecule type" value="Genomic_DNA"/>
</dbReference>
<keyword evidence="2" id="KW-1185">Reference proteome</keyword>
<reference evidence="1 2" key="1">
    <citation type="journal article" date="2019" name="Commun. Biol.">
        <title>The bagworm genome reveals a unique fibroin gene that provides high tensile strength.</title>
        <authorList>
            <person name="Kono N."/>
            <person name="Nakamura H."/>
            <person name="Ohtoshi R."/>
            <person name="Tomita M."/>
            <person name="Numata K."/>
            <person name="Arakawa K."/>
        </authorList>
    </citation>
    <scope>NUCLEOTIDE SEQUENCE [LARGE SCALE GENOMIC DNA]</scope>
</reference>
<comment type="caution">
    <text evidence="1">The sequence shown here is derived from an EMBL/GenBank/DDBJ whole genome shotgun (WGS) entry which is preliminary data.</text>
</comment>